<evidence type="ECO:0000313" key="2">
    <source>
        <dbReference type="EMBL" id="KAL1873141.1"/>
    </source>
</evidence>
<accession>A0ABR3XAZ4</accession>
<feature type="region of interest" description="Disordered" evidence="1">
    <location>
        <begin position="1"/>
        <end position="61"/>
    </location>
</feature>
<feature type="compositionally biased region" description="Low complexity" evidence="1">
    <location>
        <begin position="162"/>
        <end position="178"/>
    </location>
</feature>
<feature type="compositionally biased region" description="Low complexity" evidence="1">
    <location>
        <begin position="305"/>
        <end position="327"/>
    </location>
</feature>
<sequence length="454" mass="48095">MSVFSLIRRGRQAAKEHSAKQAEKQKKEEEKPPYRHIPKHAAIDALNGGPPTWREADRPKILEQNRRRSAMTASGLGMTAMGPSNGGIPRASSSLSYVSYPSAYATPIVQVPRTYSYNSINPSWNRGGGEVLYSRHHSYSGPGKGKGVERVVVDSGWASRATSKVPSPVGSSSESTSSQDDLEMKPVDHAPAGPQLTLISTTAPGASGNTPTVLPRPADAEKHPSRSRGISDPSAFNRPYGGLEPQLQKAPRVTSLPSPAEDIPPVPSLPQVQFGSVLSHGNGPLSPIGSTSSVDTVTAGLPKATSFSPRPQSSGSSSPTRTSVLSRPPLPDEVAGPVILNDSVPQVPIENMQTVPNLTEKDTNTSESTKVTESVPFSPVASNDSNTARVRPPFAESVGKTSTTITALPTEFDFSGLPETRNVAPPTTSKKGKLTKNPNAKLVKKNRWSLKSGK</sequence>
<reference evidence="2 3" key="1">
    <citation type="journal article" date="2024" name="Commun. Biol.">
        <title>Comparative genomic analysis of thermophilic fungi reveals convergent evolutionary adaptations and gene losses.</title>
        <authorList>
            <person name="Steindorff A.S."/>
            <person name="Aguilar-Pontes M.V."/>
            <person name="Robinson A.J."/>
            <person name="Andreopoulos B."/>
            <person name="LaButti K."/>
            <person name="Kuo A."/>
            <person name="Mondo S."/>
            <person name="Riley R."/>
            <person name="Otillar R."/>
            <person name="Haridas S."/>
            <person name="Lipzen A."/>
            <person name="Grimwood J."/>
            <person name="Schmutz J."/>
            <person name="Clum A."/>
            <person name="Reid I.D."/>
            <person name="Moisan M.C."/>
            <person name="Butler G."/>
            <person name="Nguyen T.T.M."/>
            <person name="Dewar K."/>
            <person name="Conant G."/>
            <person name="Drula E."/>
            <person name="Henrissat B."/>
            <person name="Hansel C."/>
            <person name="Singer S."/>
            <person name="Hutchinson M.I."/>
            <person name="de Vries R.P."/>
            <person name="Natvig D.O."/>
            <person name="Powell A.J."/>
            <person name="Tsang A."/>
            <person name="Grigoriev I.V."/>
        </authorList>
    </citation>
    <scope>NUCLEOTIDE SEQUENCE [LARGE SCALE GENOMIC DNA]</scope>
    <source>
        <strain evidence="2 3">ATCC 24622</strain>
    </source>
</reference>
<feature type="region of interest" description="Disordered" evidence="1">
    <location>
        <begin position="359"/>
        <end position="454"/>
    </location>
</feature>
<proteinExistence type="predicted"/>
<gene>
    <name evidence="2" type="ORF">VTK73DRAFT_1052</name>
</gene>
<evidence type="ECO:0000313" key="3">
    <source>
        <dbReference type="Proteomes" id="UP001586593"/>
    </source>
</evidence>
<name>A0ABR3XAZ4_9PEZI</name>
<feature type="compositionally biased region" description="Basic residues" evidence="1">
    <location>
        <begin position="442"/>
        <end position="454"/>
    </location>
</feature>
<keyword evidence="3" id="KW-1185">Reference proteome</keyword>
<feature type="compositionally biased region" description="Basic and acidic residues" evidence="1">
    <location>
        <begin position="13"/>
        <end position="33"/>
    </location>
</feature>
<organism evidence="2 3">
    <name type="scientific">Phialemonium thermophilum</name>
    <dbReference type="NCBI Taxonomy" id="223376"/>
    <lineage>
        <taxon>Eukaryota</taxon>
        <taxon>Fungi</taxon>
        <taxon>Dikarya</taxon>
        <taxon>Ascomycota</taxon>
        <taxon>Pezizomycotina</taxon>
        <taxon>Sordariomycetes</taxon>
        <taxon>Sordariomycetidae</taxon>
        <taxon>Cephalothecales</taxon>
        <taxon>Cephalothecaceae</taxon>
        <taxon>Phialemonium</taxon>
    </lineage>
</organism>
<comment type="caution">
    <text evidence="2">The sequence shown here is derived from an EMBL/GenBank/DDBJ whole genome shotgun (WGS) entry which is preliminary data.</text>
</comment>
<protein>
    <submittedName>
        <fullName evidence="2">Uncharacterized protein</fullName>
    </submittedName>
</protein>
<dbReference type="EMBL" id="JAZHXJ010000124">
    <property type="protein sequence ID" value="KAL1873141.1"/>
    <property type="molecule type" value="Genomic_DNA"/>
</dbReference>
<feature type="region of interest" description="Disordered" evidence="1">
    <location>
        <begin position="160"/>
        <end position="337"/>
    </location>
</feature>
<evidence type="ECO:0000256" key="1">
    <source>
        <dbReference type="SAM" id="MobiDB-lite"/>
    </source>
</evidence>
<feature type="compositionally biased region" description="Polar residues" evidence="1">
    <location>
        <begin position="197"/>
        <end position="212"/>
    </location>
</feature>
<dbReference type="Proteomes" id="UP001586593">
    <property type="component" value="Unassembled WGS sequence"/>
</dbReference>